<dbReference type="InterPro" id="IPR001810">
    <property type="entry name" value="F-box_dom"/>
</dbReference>
<accession>A0AAE9A8G6</accession>
<dbReference type="AlphaFoldDB" id="A0AAE9A8G6"/>
<evidence type="ECO:0000313" key="2">
    <source>
        <dbReference type="EMBL" id="ULT93297.1"/>
    </source>
</evidence>
<dbReference type="PROSITE" id="PS50181">
    <property type="entry name" value="FBOX"/>
    <property type="match status" value="1"/>
</dbReference>
<protein>
    <recommendedName>
        <fullName evidence="1">F-box domain-containing protein</fullName>
    </recommendedName>
</protein>
<dbReference type="Pfam" id="PF00646">
    <property type="entry name" value="F-box"/>
    <property type="match status" value="1"/>
</dbReference>
<dbReference type="PANTHER" id="PTHR21503:SF8">
    <property type="entry name" value="F-BOX ASSOCIATED DOMAIN-CONTAINING PROTEIN-RELATED"/>
    <property type="match status" value="1"/>
</dbReference>
<sequence length="358" mass="41312">MVFSNRFGHLDIQRKSTKSRFPLLKLPKIVLLECIENLDVLEIILFSLLSKRAKSMAKRIRSNLFYIHFSSSDEGPQIWLKLPDAPGLKWIIDYDKEKESSVYPGPHTSFRGPQTVHFLYLKDNGIEDLKQMAEHICEVFRSPIYDVRISEESLIEWIINLQPTIPRAFISKGVITSVETLDGTFKNLKGTGYFDLEAIAIDENFQYTEPIPFRCISVWDSFWLTLPSVLNGTNSVILSYGSKWTPTDINTILKEWQMGSKLQNLEFMEIETFALLNARKASVEVLRDLDWTKSAENDGRPMEVKIDDEWTLTLPDAEPVCNLIRNDGMIGSIFESFELHADRKLELCFCFQVWNKPN</sequence>
<gene>
    <name evidence="2" type="ORF">L3Y34_003051</name>
</gene>
<dbReference type="EMBL" id="CP090894">
    <property type="protein sequence ID" value="ULT93297.1"/>
    <property type="molecule type" value="Genomic_DNA"/>
</dbReference>
<dbReference type="PANTHER" id="PTHR21503">
    <property type="entry name" value="F-BOX-CONTAINING HYPOTHETICAL PROTEIN C.ELEGANS"/>
    <property type="match status" value="1"/>
</dbReference>
<evidence type="ECO:0000313" key="3">
    <source>
        <dbReference type="Proteomes" id="UP000827892"/>
    </source>
</evidence>
<reference evidence="2 3" key="1">
    <citation type="submission" date="2022-05" db="EMBL/GenBank/DDBJ databases">
        <title>Chromosome-level reference genomes for two strains of Caenorhabditis briggsae: an improved platform for comparative genomics.</title>
        <authorList>
            <person name="Stevens L."/>
            <person name="Andersen E.C."/>
        </authorList>
    </citation>
    <scope>NUCLEOTIDE SEQUENCE [LARGE SCALE GENOMIC DNA]</scope>
    <source>
        <strain evidence="2">QX1410_ONT</strain>
        <tissue evidence="2">Whole-organism</tissue>
    </source>
</reference>
<evidence type="ECO:0000259" key="1">
    <source>
        <dbReference type="PROSITE" id="PS50181"/>
    </source>
</evidence>
<dbReference type="Proteomes" id="UP000827892">
    <property type="component" value="Chromosome IV"/>
</dbReference>
<dbReference type="Pfam" id="PF07735">
    <property type="entry name" value="FBA_2"/>
    <property type="match status" value="1"/>
</dbReference>
<feature type="domain" description="F-box" evidence="1">
    <location>
        <begin position="20"/>
        <end position="69"/>
    </location>
</feature>
<dbReference type="InterPro" id="IPR012885">
    <property type="entry name" value="F-box_Sdz-33"/>
</dbReference>
<proteinExistence type="predicted"/>
<name>A0AAE9A8G6_CAEBR</name>
<organism evidence="2 3">
    <name type="scientific">Caenorhabditis briggsae</name>
    <dbReference type="NCBI Taxonomy" id="6238"/>
    <lineage>
        <taxon>Eukaryota</taxon>
        <taxon>Metazoa</taxon>
        <taxon>Ecdysozoa</taxon>
        <taxon>Nematoda</taxon>
        <taxon>Chromadorea</taxon>
        <taxon>Rhabditida</taxon>
        <taxon>Rhabditina</taxon>
        <taxon>Rhabditomorpha</taxon>
        <taxon>Rhabditoidea</taxon>
        <taxon>Rhabditidae</taxon>
        <taxon>Peloderinae</taxon>
        <taxon>Caenorhabditis</taxon>
    </lineage>
</organism>